<dbReference type="Gene3D" id="3.80.10.10">
    <property type="entry name" value="Ribonuclease Inhibitor"/>
    <property type="match status" value="1"/>
</dbReference>
<reference evidence="2" key="1">
    <citation type="submission" date="2023-03" db="EMBL/GenBank/DDBJ databases">
        <title>Massive genome expansion in bonnet fungi (Mycena s.s.) driven by repeated elements and novel gene families across ecological guilds.</title>
        <authorList>
            <consortium name="Lawrence Berkeley National Laboratory"/>
            <person name="Harder C.B."/>
            <person name="Miyauchi S."/>
            <person name="Viragh M."/>
            <person name="Kuo A."/>
            <person name="Thoen E."/>
            <person name="Andreopoulos B."/>
            <person name="Lu D."/>
            <person name="Skrede I."/>
            <person name="Drula E."/>
            <person name="Henrissat B."/>
            <person name="Morin E."/>
            <person name="Kohler A."/>
            <person name="Barry K."/>
            <person name="LaButti K."/>
            <person name="Morin E."/>
            <person name="Salamov A."/>
            <person name="Lipzen A."/>
            <person name="Mereny Z."/>
            <person name="Hegedus B."/>
            <person name="Baldrian P."/>
            <person name="Stursova M."/>
            <person name="Weitz H."/>
            <person name="Taylor A."/>
            <person name="Grigoriev I.V."/>
            <person name="Nagy L.G."/>
            <person name="Martin F."/>
            <person name="Kauserud H."/>
        </authorList>
    </citation>
    <scope>NUCLEOTIDE SEQUENCE</scope>
    <source>
        <strain evidence="2">CBHHK182m</strain>
    </source>
</reference>
<dbReference type="EMBL" id="JARKIB010000192">
    <property type="protein sequence ID" value="KAJ7725732.1"/>
    <property type="molecule type" value="Genomic_DNA"/>
</dbReference>
<dbReference type="Proteomes" id="UP001215598">
    <property type="component" value="Unassembled WGS sequence"/>
</dbReference>
<sequence length="597" mass="65356">MMETAPVVYYAKVPTEIWGRCWSQCTPQELASLVLVSRYFRQLCQPLLFERQSISARDTPRSIHGHITRSITRLEKLASTTHLSSVKSWTFSSRKPPSTVLTEKSYQRLLRVFTSTLGKCENLRSLHLFSVTIDETLQKTLLELERLTELKFDACDLAAWTGWTGPLLSVEEFQLVDEEYFRQTPVVKSLNIVSGDSVRVLTLEGLEISLSLLSAFAMGGSQAFQNLATLSLQLWDALMPTFLALLARCPELSHLEISRSAVSAPPNEPLPATTIPLLRSFSGPRFLAAFFISGRPVHEMELFDGGGYRPRNTDADKDILVQLADIARACPALQSLSITSPIVDCLRITACIAAHWPGLHELCFVLRNSAGVRPPSITGLLDFSDSDDEVDEGGLNGGDASSLYDDGSGSEDSQWDWASDPYAADIMALSEGTPLSAKIANALQRAEGSDVESEFSDPEAVLPEFDTVSAVPLPEVLVPGSLYTTAGAFPPPQAVAVPAPPAQQPSFATLIDAICVARVSIFTHLESLRFTRGDDGITPASVLPMSDQHRAVLALERQLPRLREVEFDDVVWRSEKGGTWSQRPTRAIIASLVGREA</sequence>
<evidence type="ECO:0008006" key="6">
    <source>
        <dbReference type="Google" id="ProtNLM"/>
    </source>
</evidence>
<proteinExistence type="predicted"/>
<feature type="region of interest" description="Disordered" evidence="1">
    <location>
        <begin position="388"/>
        <end position="414"/>
    </location>
</feature>
<dbReference type="InterPro" id="IPR032675">
    <property type="entry name" value="LRR_dom_sf"/>
</dbReference>
<keyword evidence="5" id="KW-1185">Reference proteome</keyword>
<dbReference type="AlphaFoldDB" id="A0AAD7H6Y5"/>
<protein>
    <recommendedName>
        <fullName evidence="6">F-box domain-containing protein</fullName>
    </recommendedName>
</protein>
<organism evidence="2 5">
    <name type="scientific">Mycena metata</name>
    <dbReference type="NCBI Taxonomy" id="1033252"/>
    <lineage>
        <taxon>Eukaryota</taxon>
        <taxon>Fungi</taxon>
        <taxon>Dikarya</taxon>
        <taxon>Basidiomycota</taxon>
        <taxon>Agaricomycotina</taxon>
        <taxon>Agaricomycetes</taxon>
        <taxon>Agaricomycetidae</taxon>
        <taxon>Agaricales</taxon>
        <taxon>Marasmiineae</taxon>
        <taxon>Mycenaceae</taxon>
        <taxon>Mycena</taxon>
    </lineage>
</organism>
<dbReference type="EMBL" id="JARKIB010000343">
    <property type="protein sequence ID" value="KAJ7713446.1"/>
    <property type="molecule type" value="Genomic_DNA"/>
</dbReference>
<name>A0AAD7H6Y5_9AGAR</name>
<dbReference type="EMBL" id="JARKIB010000188">
    <property type="protein sequence ID" value="KAJ7726249.1"/>
    <property type="molecule type" value="Genomic_DNA"/>
</dbReference>
<accession>A0AAD7H6Y5</accession>
<evidence type="ECO:0000313" key="2">
    <source>
        <dbReference type="EMBL" id="KAJ7713446.1"/>
    </source>
</evidence>
<evidence type="ECO:0000313" key="3">
    <source>
        <dbReference type="EMBL" id="KAJ7725732.1"/>
    </source>
</evidence>
<gene>
    <name evidence="3" type="ORF">B0H16DRAFT_1698285</name>
    <name evidence="4" type="ORF">B0H16DRAFT_1894865</name>
    <name evidence="2" type="ORF">B0H16DRAFT_1899530</name>
</gene>
<evidence type="ECO:0000256" key="1">
    <source>
        <dbReference type="SAM" id="MobiDB-lite"/>
    </source>
</evidence>
<evidence type="ECO:0000313" key="4">
    <source>
        <dbReference type="EMBL" id="KAJ7726249.1"/>
    </source>
</evidence>
<evidence type="ECO:0000313" key="5">
    <source>
        <dbReference type="Proteomes" id="UP001215598"/>
    </source>
</evidence>
<dbReference type="SUPFAM" id="SSF52047">
    <property type="entry name" value="RNI-like"/>
    <property type="match status" value="1"/>
</dbReference>
<comment type="caution">
    <text evidence="2">The sequence shown here is derived from an EMBL/GenBank/DDBJ whole genome shotgun (WGS) entry which is preliminary data.</text>
</comment>